<evidence type="ECO:0000256" key="2">
    <source>
        <dbReference type="SAM" id="Phobius"/>
    </source>
</evidence>
<dbReference type="EMBL" id="BAAAPE010000013">
    <property type="protein sequence ID" value="GAA2089170.1"/>
    <property type="molecule type" value="Genomic_DNA"/>
</dbReference>
<feature type="region of interest" description="Disordered" evidence="1">
    <location>
        <begin position="230"/>
        <end position="250"/>
    </location>
</feature>
<sequence>MSDNQPGPYGQQPGPYGQQPQQPGPYGQQQPQYGGAPGQPGYGYPQQGGQPGGYQQQPPPPQQGYGYPQQGQQPGGYQQQGQQPYGQPGQPGMPMPPQGSGSSKGKTIGIVVGALAVVGAIIGGVLLFTGGDDDGGSTVADDGKKYKLITPATVAGSFQKSPSGGGGGFDSEAKSDFEEFGVKNIKDVNAAYKSGSGMSAKQLQFAGVYGDVDDPEKVLDAAFGKMAEEASKDSGKTKLEGSPEKVSPAGADDAVMKCQNASTEASPGKTVKIPFCMWADHSTVGTVMSVDLAAAMTGKSAPISEAAETTGKVRKDTRVEIK</sequence>
<protein>
    <submittedName>
        <fullName evidence="3">Uncharacterized protein</fullName>
    </submittedName>
</protein>
<evidence type="ECO:0000313" key="4">
    <source>
        <dbReference type="Proteomes" id="UP001500016"/>
    </source>
</evidence>
<feature type="transmembrane region" description="Helical" evidence="2">
    <location>
        <begin position="108"/>
        <end position="128"/>
    </location>
</feature>
<feature type="compositionally biased region" description="Low complexity" evidence="1">
    <location>
        <begin position="42"/>
        <end position="56"/>
    </location>
</feature>
<feature type="compositionally biased region" description="Basic and acidic residues" evidence="1">
    <location>
        <begin position="230"/>
        <end position="243"/>
    </location>
</feature>
<feature type="region of interest" description="Disordered" evidence="1">
    <location>
        <begin position="1"/>
        <end position="104"/>
    </location>
</feature>
<dbReference type="RefSeq" id="WP_344531826.1">
    <property type="nucleotide sequence ID" value="NZ_BAAAPE010000013.1"/>
</dbReference>
<dbReference type="Proteomes" id="UP001500016">
    <property type="component" value="Unassembled WGS sequence"/>
</dbReference>
<feature type="compositionally biased region" description="Low complexity" evidence="1">
    <location>
        <begin position="63"/>
        <end position="90"/>
    </location>
</feature>
<evidence type="ECO:0000256" key="1">
    <source>
        <dbReference type="SAM" id="MobiDB-lite"/>
    </source>
</evidence>
<evidence type="ECO:0000313" key="3">
    <source>
        <dbReference type="EMBL" id="GAA2089170.1"/>
    </source>
</evidence>
<proteinExistence type="predicted"/>
<accession>A0ABN2WEW4</accession>
<keyword evidence="2" id="KW-0472">Membrane</keyword>
<keyword evidence="2" id="KW-0812">Transmembrane</keyword>
<reference evidence="3 4" key="1">
    <citation type="journal article" date="2019" name="Int. J. Syst. Evol. Microbiol.">
        <title>The Global Catalogue of Microorganisms (GCM) 10K type strain sequencing project: providing services to taxonomists for standard genome sequencing and annotation.</title>
        <authorList>
            <consortium name="The Broad Institute Genomics Platform"/>
            <consortium name="The Broad Institute Genome Sequencing Center for Infectious Disease"/>
            <person name="Wu L."/>
            <person name="Ma J."/>
        </authorList>
    </citation>
    <scope>NUCLEOTIDE SEQUENCE [LARGE SCALE GENOMIC DNA]</scope>
    <source>
        <strain evidence="3 4">JCM 15478</strain>
    </source>
</reference>
<feature type="compositionally biased region" description="Low complexity" evidence="1">
    <location>
        <begin position="1"/>
        <end position="34"/>
    </location>
</feature>
<gene>
    <name evidence="3" type="ORF">GCM10009801_53310</name>
</gene>
<keyword evidence="2" id="KW-1133">Transmembrane helix</keyword>
<keyword evidence="4" id="KW-1185">Reference proteome</keyword>
<name>A0ABN2WEW4_9ACTN</name>
<organism evidence="3 4">
    <name type="scientific">Streptomyces albiaxialis</name>
    <dbReference type="NCBI Taxonomy" id="329523"/>
    <lineage>
        <taxon>Bacteria</taxon>
        <taxon>Bacillati</taxon>
        <taxon>Actinomycetota</taxon>
        <taxon>Actinomycetes</taxon>
        <taxon>Kitasatosporales</taxon>
        <taxon>Streptomycetaceae</taxon>
        <taxon>Streptomyces</taxon>
    </lineage>
</organism>
<comment type="caution">
    <text evidence="3">The sequence shown here is derived from an EMBL/GenBank/DDBJ whole genome shotgun (WGS) entry which is preliminary data.</text>
</comment>